<dbReference type="KEGG" id="srub:C2R22_23300"/>
<proteinExistence type="predicted"/>
<dbReference type="InterPro" id="IPR011017">
    <property type="entry name" value="TRASH_dom"/>
</dbReference>
<dbReference type="InterPro" id="IPR012348">
    <property type="entry name" value="RNR-like"/>
</dbReference>
<dbReference type="Gene3D" id="1.10.620.20">
    <property type="entry name" value="Ribonucleotide Reductase, subunit A"/>
    <property type="match status" value="1"/>
</dbReference>
<feature type="domain" description="TRASH" evidence="1">
    <location>
        <begin position="4"/>
        <end position="42"/>
    </location>
</feature>
<organism evidence="2 3">
    <name type="scientific">Salinigranum rubrum</name>
    <dbReference type="NCBI Taxonomy" id="755307"/>
    <lineage>
        <taxon>Archaea</taxon>
        <taxon>Methanobacteriati</taxon>
        <taxon>Methanobacteriota</taxon>
        <taxon>Stenosarchaea group</taxon>
        <taxon>Halobacteria</taxon>
        <taxon>Halobacteriales</taxon>
        <taxon>Haloferacaceae</taxon>
        <taxon>Salinigranum</taxon>
    </lineage>
</organism>
<evidence type="ECO:0000259" key="1">
    <source>
        <dbReference type="SMART" id="SM00746"/>
    </source>
</evidence>
<accession>A0A2I8VRG5</accession>
<protein>
    <submittedName>
        <fullName evidence="2">YHS domain-containing protein</fullName>
    </submittedName>
</protein>
<dbReference type="SUPFAM" id="SSF47240">
    <property type="entry name" value="Ferritin-like"/>
    <property type="match status" value="1"/>
</dbReference>
<evidence type="ECO:0000313" key="3">
    <source>
        <dbReference type="Proteomes" id="UP000236584"/>
    </source>
</evidence>
<dbReference type="GeneID" id="35595086"/>
<evidence type="ECO:0000313" key="2">
    <source>
        <dbReference type="EMBL" id="AUV84476.1"/>
    </source>
</evidence>
<dbReference type="OrthoDB" id="37898at2157"/>
<keyword evidence="3" id="KW-1185">Reference proteome</keyword>
<dbReference type="InterPro" id="IPR007029">
    <property type="entry name" value="YHS_dom"/>
</dbReference>
<sequence length="47" mass="5389">MPIDPVCGMELSPSDAVATVQHGRTTYYFCSEECQQRFEEQPTIYTE</sequence>
<dbReference type="Pfam" id="PF04945">
    <property type="entry name" value="YHS"/>
    <property type="match status" value="1"/>
</dbReference>
<dbReference type="RefSeq" id="WP_103428155.1">
    <property type="nucleotide sequence ID" value="NZ_CP026312.1"/>
</dbReference>
<dbReference type="InterPro" id="IPR009078">
    <property type="entry name" value="Ferritin-like_SF"/>
</dbReference>
<gene>
    <name evidence="2" type="ORF">C2R22_23300</name>
</gene>
<keyword evidence="2" id="KW-0614">Plasmid</keyword>
<dbReference type="EMBL" id="CP026312">
    <property type="protein sequence ID" value="AUV84476.1"/>
    <property type="molecule type" value="Genomic_DNA"/>
</dbReference>
<dbReference type="AlphaFoldDB" id="A0A2I8VRG5"/>
<reference evidence="2 3" key="1">
    <citation type="submission" date="2018-01" db="EMBL/GenBank/DDBJ databases">
        <title>Complete genome sequence of Salinigranum rubrum GX10T, an extremely halophilic archaeon isolated from a marine solar saltern.</title>
        <authorList>
            <person name="Han S."/>
        </authorList>
    </citation>
    <scope>NUCLEOTIDE SEQUENCE [LARGE SCALE GENOMIC DNA]</scope>
    <source>
        <strain evidence="2 3">GX10</strain>
        <plasmid evidence="3">Plasmid unnamed3</plasmid>
    </source>
</reference>
<dbReference type="Proteomes" id="UP000236584">
    <property type="component" value="Plasmid unnamed3"/>
</dbReference>
<geneLocation type="plasmid" evidence="2">
    <name>unnamed3</name>
</geneLocation>
<dbReference type="SMART" id="SM00746">
    <property type="entry name" value="TRASH"/>
    <property type="match status" value="1"/>
</dbReference>
<name>A0A2I8VRG5_9EURY</name>
<dbReference type="GO" id="GO:0016491">
    <property type="term" value="F:oxidoreductase activity"/>
    <property type="evidence" value="ECO:0007669"/>
    <property type="project" value="InterPro"/>
</dbReference>